<dbReference type="RefSeq" id="WP_056683709.1">
    <property type="nucleotide sequence ID" value="NZ_LJIX01000006.1"/>
</dbReference>
<gene>
    <name evidence="1" type="ORF">AN957_09630</name>
</gene>
<evidence type="ECO:0000313" key="1">
    <source>
        <dbReference type="EMBL" id="KQL18806.1"/>
    </source>
</evidence>
<keyword evidence="2" id="KW-1185">Reference proteome</keyword>
<dbReference type="PATRIC" id="fig|1637975.4.peg.1699"/>
<name>A0A0Q3QM42_9BACI</name>
<accession>A0A0Q3QM42</accession>
<dbReference type="AlphaFoldDB" id="A0A0Q3QM42"/>
<dbReference type="Proteomes" id="UP000050996">
    <property type="component" value="Unassembled WGS sequence"/>
</dbReference>
<reference evidence="1 2" key="1">
    <citation type="submission" date="2015-09" db="EMBL/GenBank/DDBJ databases">
        <title>Genome sequencing project for genomic taxonomy and phylogenomics of Bacillus-like bacteria.</title>
        <authorList>
            <person name="Liu B."/>
            <person name="Wang J."/>
            <person name="Zhu Y."/>
            <person name="Liu G."/>
            <person name="Chen Q."/>
            <person name="Chen Z."/>
            <person name="Lan J."/>
            <person name="Che J."/>
            <person name="Ge C."/>
            <person name="Shi H."/>
            <person name="Pan Z."/>
            <person name="Liu X."/>
        </authorList>
    </citation>
    <scope>NUCLEOTIDE SEQUENCE [LARGE SCALE GENOMIC DNA]</scope>
    <source>
        <strain evidence="1 2">FJAT-18043</strain>
    </source>
</reference>
<organism evidence="1 2">
    <name type="scientific">Cytobacillus solani</name>
    <dbReference type="NCBI Taxonomy" id="1637975"/>
    <lineage>
        <taxon>Bacteria</taxon>
        <taxon>Bacillati</taxon>
        <taxon>Bacillota</taxon>
        <taxon>Bacilli</taxon>
        <taxon>Bacillales</taxon>
        <taxon>Bacillaceae</taxon>
        <taxon>Cytobacillus</taxon>
    </lineage>
</organism>
<comment type="caution">
    <text evidence="1">The sequence shown here is derived from an EMBL/GenBank/DDBJ whole genome shotgun (WGS) entry which is preliminary data.</text>
</comment>
<protein>
    <submittedName>
        <fullName evidence="1">Uncharacterized protein</fullName>
    </submittedName>
</protein>
<evidence type="ECO:0000313" key="2">
    <source>
        <dbReference type="Proteomes" id="UP000050996"/>
    </source>
</evidence>
<dbReference type="STRING" id="1637975.AN957_09630"/>
<sequence>MNVRVPLEVIEEGLTDEYVQIETSAQKAHSEKYDAESKYNRIIGDIHVAITTQDNRRRECVDTYYLGDSVWTRTLVIEELVRELTEAAGNVVEARKTYEIASAEREKFSIRMGWS</sequence>
<proteinExistence type="predicted"/>
<dbReference type="EMBL" id="LJIX01000006">
    <property type="protein sequence ID" value="KQL18806.1"/>
    <property type="molecule type" value="Genomic_DNA"/>
</dbReference>